<dbReference type="CDD" id="cd09143">
    <property type="entry name" value="PLDc_vPLD1_2_like_bac_2"/>
    <property type="match status" value="1"/>
</dbReference>
<keyword evidence="11" id="KW-0472">Membrane</keyword>
<dbReference type="GO" id="GO:0004630">
    <property type="term" value="F:phospholipase D activity"/>
    <property type="evidence" value="ECO:0007669"/>
    <property type="project" value="UniProtKB-EC"/>
</dbReference>
<dbReference type="PANTHER" id="PTHR18896:SF76">
    <property type="entry name" value="PHOSPHOLIPASE"/>
    <property type="match status" value="1"/>
</dbReference>
<evidence type="ECO:0000256" key="8">
    <source>
        <dbReference type="ARBA" id="ARBA00023098"/>
    </source>
</evidence>
<dbReference type="STRING" id="441119.SAMN04488047_1101"/>
<evidence type="ECO:0000313" key="14">
    <source>
        <dbReference type="Proteomes" id="UP000199356"/>
    </source>
</evidence>
<evidence type="ECO:0000256" key="9">
    <source>
        <dbReference type="ARBA" id="ARBA00029594"/>
    </source>
</evidence>
<evidence type="ECO:0000256" key="6">
    <source>
        <dbReference type="ARBA" id="ARBA00022737"/>
    </source>
</evidence>
<dbReference type="CDD" id="cd09140">
    <property type="entry name" value="PLDc_vPLD1_2_like_bac_1"/>
    <property type="match status" value="1"/>
</dbReference>
<dbReference type="InterPro" id="IPR001736">
    <property type="entry name" value="PLipase_D/transphosphatidylase"/>
</dbReference>
<proteinExistence type="predicted"/>
<dbReference type="GO" id="GO:0009395">
    <property type="term" value="P:phospholipid catabolic process"/>
    <property type="evidence" value="ECO:0007669"/>
    <property type="project" value="TreeGrafter"/>
</dbReference>
<evidence type="ECO:0000256" key="5">
    <source>
        <dbReference type="ARBA" id="ARBA00022525"/>
    </source>
</evidence>
<feature type="transmembrane region" description="Helical" evidence="11">
    <location>
        <begin position="494"/>
        <end position="512"/>
    </location>
</feature>
<dbReference type="GO" id="GO:0005576">
    <property type="term" value="C:extracellular region"/>
    <property type="evidence" value="ECO:0007669"/>
    <property type="project" value="UniProtKB-SubCell"/>
</dbReference>
<protein>
    <recommendedName>
        <fullName evidence="4">Phospholipase D</fullName>
    </recommendedName>
    <alternativeName>
        <fullName evidence="9">Choline phosphatase</fullName>
    </alternativeName>
</protein>
<evidence type="ECO:0000256" key="11">
    <source>
        <dbReference type="SAM" id="Phobius"/>
    </source>
</evidence>
<evidence type="ECO:0000259" key="12">
    <source>
        <dbReference type="PROSITE" id="PS50035"/>
    </source>
</evidence>
<comment type="subcellular location">
    <subcellularLocation>
        <location evidence="3">Secreted</location>
    </subcellularLocation>
</comment>
<comment type="function">
    <text evidence="2">Could be a virulence factor.</text>
</comment>
<dbReference type="RefSeq" id="WP_218153094.1">
    <property type="nucleotide sequence ID" value="NZ_FOXA01000010.1"/>
</dbReference>
<evidence type="ECO:0000256" key="4">
    <source>
        <dbReference type="ARBA" id="ARBA00018392"/>
    </source>
</evidence>
<keyword evidence="5" id="KW-0964">Secreted</keyword>
<dbReference type="Pfam" id="PF13091">
    <property type="entry name" value="PLDc_2"/>
    <property type="match status" value="1"/>
</dbReference>
<keyword evidence="6" id="KW-0677">Repeat</keyword>
<name>A0A1I5S2C4_9RHOB</name>
<dbReference type="Proteomes" id="UP000199356">
    <property type="component" value="Unassembled WGS sequence"/>
</dbReference>
<evidence type="ECO:0000313" key="13">
    <source>
        <dbReference type="EMBL" id="SFP64741.1"/>
    </source>
</evidence>
<comment type="catalytic activity">
    <reaction evidence="1">
        <text>a 1,2-diacyl-sn-glycero-3-phosphocholine + H2O = a 1,2-diacyl-sn-glycero-3-phosphate + choline + H(+)</text>
        <dbReference type="Rhea" id="RHEA:14445"/>
        <dbReference type="ChEBI" id="CHEBI:15354"/>
        <dbReference type="ChEBI" id="CHEBI:15377"/>
        <dbReference type="ChEBI" id="CHEBI:15378"/>
        <dbReference type="ChEBI" id="CHEBI:57643"/>
        <dbReference type="ChEBI" id="CHEBI:58608"/>
        <dbReference type="EC" id="3.1.4.4"/>
    </reaction>
</comment>
<dbReference type="PANTHER" id="PTHR18896">
    <property type="entry name" value="PHOSPHOLIPASE D"/>
    <property type="match status" value="1"/>
</dbReference>
<evidence type="ECO:0000256" key="3">
    <source>
        <dbReference type="ARBA" id="ARBA00004613"/>
    </source>
</evidence>
<dbReference type="SUPFAM" id="SSF56024">
    <property type="entry name" value="Phospholipase D/nuclease"/>
    <property type="match status" value="2"/>
</dbReference>
<feature type="domain" description="PLD phosphodiesterase" evidence="12">
    <location>
        <begin position="139"/>
        <end position="166"/>
    </location>
</feature>
<gene>
    <name evidence="13" type="ORF">SAMN04488047_1101</name>
</gene>
<dbReference type="EMBL" id="FOXA01000010">
    <property type="protein sequence ID" value="SFP64741.1"/>
    <property type="molecule type" value="Genomic_DNA"/>
</dbReference>
<organism evidence="13 14">
    <name type="scientific">Tranquillimonas alkanivorans</name>
    <dbReference type="NCBI Taxonomy" id="441119"/>
    <lineage>
        <taxon>Bacteria</taxon>
        <taxon>Pseudomonadati</taxon>
        <taxon>Pseudomonadota</taxon>
        <taxon>Alphaproteobacteria</taxon>
        <taxon>Rhodobacterales</taxon>
        <taxon>Roseobacteraceae</taxon>
        <taxon>Tranquillimonas</taxon>
    </lineage>
</organism>
<evidence type="ECO:0000256" key="7">
    <source>
        <dbReference type="ARBA" id="ARBA00022801"/>
    </source>
</evidence>
<evidence type="ECO:0000256" key="1">
    <source>
        <dbReference type="ARBA" id="ARBA00000798"/>
    </source>
</evidence>
<keyword evidence="11" id="KW-1133">Transmembrane helix</keyword>
<feature type="domain" description="PLD phosphodiesterase" evidence="12">
    <location>
        <begin position="353"/>
        <end position="380"/>
    </location>
</feature>
<sequence>MTAYDRNRAEPRNARLLEPGRTCCGTPRANRFAMIVDAAEYFAAAREAMLAADDTILLVGWDFDLRIDLAPGRDDVEGPTRLGPFLKYLVRRKPHLRIRVLRWDMSVLYNLGTQVIPMIALDVEASERIKLRFDSNHPWSAAHHQKIAVIDDSLAFCGGIDMTTDRWDTRGHLPGDTRRRQPDGRESGPWHDLTAVMDGDAARDLGRIARRRWQRATGSDLPAPSDYRDRWPTCIAPLMEDVDVGIARTMPPYRDQPRVNEVENLALAAIWSARDTIYLESQYFASQSICDALRARLSERGGPEVVVVNPLSTFGWLEQHTMGTSRDLRLTEITRADRHRRFAIYHPVNAAREPIYVHAKVLVVDDRLMRIGSSNINNRSMGFDTECDVAVEAASDDQRAAISDARDDLLAEHLDTDTATIRQTLSETGSLLRTVETLRREDGRSLEPIPRREVNSLEETVTKARVADPETPAQLESRATHIAKQAVLRVPPSAWVTAGATGLAVVLATGALRNAVRRRRRRSG</sequence>
<feature type="compositionally biased region" description="Basic and acidic residues" evidence="10">
    <location>
        <begin position="167"/>
        <end position="189"/>
    </location>
</feature>
<evidence type="ECO:0000256" key="2">
    <source>
        <dbReference type="ARBA" id="ARBA00003145"/>
    </source>
</evidence>
<accession>A0A1I5S2C4</accession>
<reference evidence="13 14" key="1">
    <citation type="submission" date="2016-10" db="EMBL/GenBank/DDBJ databases">
        <authorList>
            <person name="de Groot N.N."/>
        </authorList>
    </citation>
    <scope>NUCLEOTIDE SEQUENCE [LARGE SCALE GENOMIC DNA]</scope>
    <source>
        <strain evidence="13 14">DSM 19547</strain>
    </source>
</reference>
<dbReference type="Gene3D" id="3.30.870.10">
    <property type="entry name" value="Endonuclease Chain A"/>
    <property type="match status" value="2"/>
</dbReference>
<dbReference type="InterPro" id="IPR025202">
    <property type="entry name" value="PLD-like_dom"/>
</dbReference>
<dbReference type="InterPro" id="IPR015679">
    <property type="entry name" value="PLipase_D_fam"/>
</dbReference>
<keyword evidence="7" id="KW-0378">Hydrolase</keyword>
<feature type="region of interest" description="Disordered" evidence="10">
    <location>
        <begin position="167"/>
        <end position="191"/>
    </location>
</feature>
<dbReference type="PROSITE" id="PS50035">
    <property type="entry name" value="PLD"/>
    <property type="match status" value="2"/>
</dbReference>
<dbReference type="AlphaFoldDB" id="A0A1I5S2C4"/>
<dbReference type="SMART" id="SM00155">
    <property type="entry name" value="PLDc"/>
    <property type="match status" value="2"/>
</dbReference>
<keyword evidence="8" id="KW-0443">Lipid metabolism</keyword>
<keyword evidence="11" id="KW-0812">Transmembrane</keyword>
<keyword evidence="14" id="KW-1185">Reference proteome</keyword>
<evidence type="ECO:0000256" key="10">
    <source>
        <dbReference type="SAM" id="MobiDB-lite"/>
    </source>
</evidence>